<dbReference type="eggNOG" id="COG0500">
    <property type="taxonomic scope" value="Bacteria"/>
</dbReference>
<dbReference type="PANTHER" id="PTHR43591">
    <property type="entry name" value="METHYLTRANSFERASE"/>
    <property type="match status" value="1"/>
</dbReference>
<feature type="domain" description="Methyltransferase type 11" evidence="1">
    <location>
        <begin position="61"/>
        <end position="154"/>
    </location>
</feature>
<dbReference type="GO" id="GO:0008757">
    <property type="term" value="F:S-adenosylmethionine-dependent methyltransferase activity"/>
    <property type="evidence" value="ECO:0007669"/>
    <property type="project" value="InterPro"/>
</dbReference>
<dbReference type="Gene3D" id="3.40.50.150">
    <property type="entry name" value="Vaccinia Virus protein VP39"/>
    <property type="match status" value="1"/>
</dbReference>
<gene>
    <name evidence="2" type="ORF">MC7420_3505</name>
</gene>
<organism evidence="2 3">
    <name type="scientific">Coleofasciculus chthonoplastes PCC 7420</name>
    <dbReference type="NCBI Taxonomy" id="118168"/>
    <lineage>
        <taxon>Bacteria</taxon>
        <taxon>Bacillati</taxon>
        <taxon>Cyanobacteriota</taxon>
        <taxon>Cyanophyceae</taxon>
        <taxon>Coleofasciculales</taxon>
        <taxon>Coleofasciculaceae</taxon>
        <taxon>Coleofasciculus</taxon>
    </lineage>
</organism>
<dbReference type="SMR" id="B4W069"/>
<dbReference type="RefSeq" id="WP_006104392.1">
    <property type="nucleotide sequence ID" value="NZ_DS989864.1"/>
</dbReference>
<dbReference type="OrthoDB" id="456131at2"/>
<keyword evidence="2" id="KW-0489">Methyltransferase</keyword>
<dbReference type="Pfam" id="PF08241">
    <property type="entry name" value="Methyltransf_11"/>
    <property type="match status" value="1"/>
</dbReference>
<evidence type="ECO:0000313" key="3">
    <source>
        <dbReference type="Proteomes" id="UP000003835"/>
    </source>
</evidence>
<dbReference type="EMBL" id="DS989864">
    <property type="protein sequence ID" value="EDX72433.1"/>
    <property type="molecule type" value="Genomic_DNA"/>
</dbReference>
<keyword evidence="3" id="KW-1185">Reference proteome</keyword>
<name>B4W069_9CYAN</name>
<sequence>MNLENRQKEIYGSQTCQELTDYYNKWAKDYEQELVDDCRYIAPEKVLAVLSQFVSKDAKILDAGAGTGLVGKILYQKGYSNLEGIDISAEMLEQAEKKNVYTALYQKVMGEPLGFPSDSFDAIVSVGVFTYGHAPSCSFDELLRIAKPGGYIIFTLRLDFYENSDFKQKLTALEESGKWTLVEISEKFSPLSTAKPDGYYRVWVYQVS</sequence>
<dbReference type="PANTHER" id="PTHR43591:SF110">
    <property type="entry name" value="RHODANESE DOMAIN-CONTAINING PROTEIN"/>
    <property type="match status" value="1"/>
</dbReference>
<dbReference type="SUPFAM" id="SSF53335">
    <property type="entry name" value="S-adenosyl-L-methionine-dependent methyltransferases"/>
    <property type="match status" value="1"/>
</dbReference>
<dbReference type="Proteomes" id="UP000003835">
    <property type="component" value="Unassembled WGS sequence"/>
</dbReference>
<evidence type="ECO:0000313" key="2">
    <source>
        <dbReference type="EMBL" id="EDX72433.1"/>
    </source>
</evidence>
<dbReference type="CDD" id="cd02440">
    <property type="entry name" value="AdoMet_MTases"/>
    <property type="match status" value="1"/>
</dbReference>
<keyword evidence="2" id="KW-0808">Transferase</keyword>
<evidence type="ECO:0000259" key="1">
    <source>
        <dbReference type="Pfam" id="PF08241"/>
    </source>
</evidence>
<dbReference type="GO" id="GO:0032259">
    <property type="term" value="P:methylation"/>
    <property type="evidence" value="ECO:0007669"/>
    <property type="project" value="UniProtKB-KW"/>
</dbReference>
<proteinExistence type="predicted"/>
<dbReference type="AlphaFoldDB" id="B4W069"/>
<dbReference type="HOGENOM" id="CLU_090201_3_0_3"/>
<dbReference type="STRING" id="118168.MC7420_3505"/>
<dbReference type="InterPro" id="IPR029063">
    <property type="entry name" value="SAM-dependent_MTases_sf"/>
</dbReference>
<accession>B4W069</accession>
<reference evidence="2 3" key="1">
    <citation type="submission" date="2008-07" db="EMBL/GenBank/DDBJ databases">
        <authorList>
            <person name="Tandeau de Marsac N."/>
            <person name="Ferriera S."/>
            <person name="Johnson J."/>
            <person name="Kravitz S."/>
            <person name="Beeson K."/>
            <person name="Sutton G."/>
            <person name="Rogers Y.-H."/>
            <person name="Friedman R."/>
            <person name="Frazier M."/>
            <person name="Venter J.C."/>
        </authorList>
    </citation>
    <scope>NUCLEOTIDE SEQUENCE [LARGE SCALE GENOMIC DNA]</scope>
    <source>
        <strain evidence="2 3">PCC 7420</strain>
    </source>
</reference>
<dbReference type="InterPro" id="IPR013216">
    <property type="entry name" value="Methyltransf_11"/>
</dbReference>
<protein>
    <submittedName>
        <fullName evidence="2">Methyltransferase domain family</fullName>
    </submittedName>
</protein>